<accession>A0A915JW23</accession>
<dbReference type="Pfam" id="PF02931">
    <property type="entry name" value="Neur_chan_LBD"/>
    <property type="match status" value="1"/>
</dbReference>
<dbReference type="AlphaFoldDB" id="A0A915JW23"/>
<name>A0A915JW23_ROMCU</name>
<evidence type="ECO:0000313" key="3">
    <source>
        <dbReference type="WBParaSite" id="nRc.2.0.1.t30620-RA"/>
    </source>
</evidence>
<reference evidence="3" key="1">
    <citation type="submission" date="2022-11" db="UniProtKB">
        <authorList>
            <consortium name="WormBaseParasite"/>
        </authorList>
    </citation>
    <scope>IDENTIFICATION</scope>
</reference>
<sequence length="287" mass="33506">MTEAQSQIKATEEDSSFPSNLYKLILKTIFLTMKNLQQNYYKIMTKCKWFDFFNLITSCYFVVTYCGVNGHNPYLRGVYIGTGESARILAQILQNYDPYVRPEPPGGGPTEMEIWMRILELRLHDGDFYFKGSFHRRWVDNRLKFDRKPGGREDITLDAGEFQPLIWQPDLVFMNHYSHNVMGRGFITIYHNGSVHHRNLDNAVIRLKKSIKNNRKSFKVELMGTDFDNDKNDVAYHCSPQGCLLKQDDDDRSKVKVENVEFSRTIQTIVDRDNEVLNVTLRLTHNS</sequence>
<keyword evidence="2" id="KW-1185">Reference proteome</keyword>
<organism evidence="2 3">
    <name type="scientific">Romanomermis culicivorax</name>
    <name type="common">Nematode worm</name>
    <dbReference type="NCBI Taxonomy" id="13658"/>
    <lineage>
        <taxon>Eukaryota</taxon>
        <taxon>Metazoa</taxon>
        <taxon>Ecdysozoa</taxon>
        <taxon>Nematoda</taxon>
        <taxon>Enoplea</taxon>
        <taxon>Dorylaimia</taxon>
        <taxon>Mermithida</taxon>
        <taxon>Mermithoidea</taxon>
        <taxon>Mermithidae</taxon>
        <taxon>Romanomermis</taxon>
    </lineage>
</organism>
<dbReference type="GO" id="GO:0005230">
    <property type="term" value="F:extracellular ligand-gated monoatomic ion channel activity"/>
    <property type="evidence" value="ECO:0007669"/>
    <property type="project" value="InterPro"/>
</dbReference>
<proteinExistence type="predicted"/>
<evidence type="ECO:0000313" key="2">
    <source>
        <dbReference type="Proteomes" id="UP000887565"/>
    </source>
</evidence>
<dbReference type="GO" id="GO:0016020">
    <property type="term" value="C:membrane"/>
    <property type="evidence" value="ECO:0007669"/>
    <property type="project" value="InterPro"/>
</dbReference>
<dbReference type="InterPro" id="IPR006202">
    <property type="entry name" value="Neur_chan_lig-bd"/>
</dbReference>
<evidence type="ECO:0000259" key="1">
    <source>
        <dbReference type="Pfam" id="PF02931"/>
    </source>
</evidence>
<dbReference type="Proteomes" id="UP000887565">
    <property type="component" value="Unplaced"/>
</dbReference>
<protein>
    <submittedName>
        <fullName evidence="3">Neurotransmitter-gated ion-channel ligand-binding domain-containing protein</fullName>
    </submittedName>
</protein>
<dbReference type="Gene3D" id="2.70.170.10">
    <property type="entry name" value="Neurotransmitter-gated ion-channel ligand-binding domain"/>
    <property type="match status" value="1"/>
</dbReference>
<dbReference type="InterPro" id="IPR036734">
    <property type="entry name" value="Neur_chan_lig-bd_sf"/>
</dbReference>
<dbReference type="WBParaSite" id="nRc.2.0.1.t30620-RA">
    <property type="protein sequence ID" value="nRc.2.0.1.t30620-RA"/>
    <property type="gene ID" value="nRc.2.0.1.g30620"/>
</dbReference>
<dbReference type="SUPFAM" id="SSF63712">
    <property type="entry name" value="Nicotinic receptor ligand binding domain-like"/>
    <property type="match status" value="1"/>
</dbReference>
<feature type="domain" description="Neurotransmitter-gated ion-channel ligand-binding" evidence="1">
    <location>
        <begin position="86"/>
        <end position="196"/>
    </location>
</feature>